<dbReference type="EMBL" id="JANPWB010000009">
    <property type="protein sequence ID" value="KAJ1147790.1"/>
    <property type="molecule type" value="Genomic_DNA"/>
</dbReference>
<feature type="compositionally biased region" description="Basic and acidic residues" evidence="1">
    <location>
        <begin position="98"/>
        <end position="135"/>
    </location>
</feature>
<feature type="compositionally biased region" description="Basic residues" evidence="1">
    <location>
        <begin position="84"/>
        <end position="93"/>
    </location>
</feature>
<evidence type="ECO:0000313" key="2">
    <source>
        <dbReference type="EMBL" id="KAJ1147790.1"/>
    </source>
</evidence>
<keyword evidence="3" id="KW-1185">Reference proteome</keyword>
<feature type="region of interest" description="Disordered" evidence="1">
    <location>
        <begin position="1"/>
        <end position="135"/>
    </location>
</feature>
<protein>
    <submittedName>
        <fullName evidence="2">Uncharacterized protein</fullName>
    </submittedName>
</protein>
<evidence type="ECO:0000313" key="3">
    <source>
        <dbReference type="Proteomes" id="UP001066276"/>
    </source>
</evidence>
<proteinExistence type="predicted"/>
<gene>
    <name evidence="2" type="ORF">NDU88_000649</name>
</gene>
<organism evidence="2 3">
    <name type="scientific">Pleurodeles waltl</name>
    <name type="common">Iberian ribbed newt</name>
    <dbReference type="NCBI Taxonomy" id="8319"/>
    <lineage>
        <taxon>Eukaryota</taxon>
        <taxon>Metazoa</taxon>
        <taxon>Chordata</taxon>
        <taxon>Craniata</taxon>
        <taxon>Vertebrata</taxon>
        <taxon>Euteleostomi</taxon>
        <taxon>Amphibia</taxon>
        <taxon>Batrachia</taxon>
        <taxon>Caudata</taxon>
        <taxon>Salamandroidea</taxon>
        <taxon>Salamandridae</taxon>
        <taxon>Pleurodelinae</taxon>
        <taxon>Pleurodeles</taxon>
    </lineage>
</organism>
<sequence length="135" mass="15433">MEAQGGEASQWRPKEERPRSGGPWRRGLAVEAQGGEASQWRPKEERPRSGGPRRRGPDEGTSVISRRRWEEATLRGMWSGDKPHYRRTARKAGSRGEQGQRKQQTRECADSKLCVESKEVKPKSPDEFPPHENSW</sequence>
<name>A0AAV7R8F3_PLEWA</name>
<dbReference type="Proteomes" id="UP001066276">
    <property type="component" value="Chromosome 5"/>
</dbReference>
<comment type="caution">
    <text evidence="2">The sequence shown here is derived from an EMBL/GenBank/DDBJ whole genome shotgun (WGS) entry which is preliminary data.</text>
</comment>
<evidence type="ECO:0000256" key="1">
    <source>
        <dbReference type="SAM" id="MobiDB-lite"/>
    </source>
</evidence>
<reference evidence="2" key="1">
    <citation type="journal article" date="2022" name="bioRxiv">
        <title>Sequencing and chromosome-scale assembly of the giantPleurodeles waltlgenome.</title>
        <authorList>
            <person name="Brown T."/>
            <person name="Elewa A."/>
            <person name="Iarovenko S."/>
            <person name="Subramanian E."/>
            <person name="Araus A.J."/>
            <person name="Petzold A."/>
            <person name="Susuki M."/>
            <person name="Suzuki K.-i.T."/>
            <person name="Hayashi T."/>
            <person name="Toyoda A."/>
            <person name="Oliveira C."/>
            <person name="Osipova E."/>
            <person name="Leigh N.D."/>
            <person name="Simon A."/>
            <person name="Yun M.H."/>
        </authorList>
    </citation>
    <scope>NUCLEOTIDE SEQUENCE</scope>
    <source>
        <strain evidence="2">20211129_DDA</strain>
        <tissue evidence="2">Liver</tissue>
    </source>
</reference>
<dbReference type="AlphaFoldDB" id="A0AAV7R8F3"/>
<accession>A0AAV7R8F3</accession>